<evidence type="ECO:0000256" key="1">
    <source>
        <dbReference type="SAM" id="Phobius"/>
    </source>
</evidence>
<gene>
    <name evidence="3" type="ORF">I316_03196</name>
</gene>
<dbReference type="Gene3D" id="3.20.20.190">
    <property type="entry name" value="Phosphatidylinositol (PI) phosphodiesterase"/>
    <property type="match status" value="1"/>
</dbReference>
<evidence type="ECO:0000313" key="4">
    <source>
        <dbReference type="Proteomes" id="UP000092666"/>
    </source>
</evidence>
<feature type="chain" id="PRO_5008627379" description="PLC-like phosphodiesterase" evidence="2">
    <location>
        <begin position="26"/>
        <end position="378"/>
    </location>
</feature>
<protein>
    <recommendedName>
        <fullName evidence="5">PLC-like phosphodiesterase</fullName>
    </recommendedName>
</protein>
<dbReference type="GO" id="GO:0006629">
    <property type="term" value="P:lipid metabolic process"/>
    <property type="evidence" value="ECO:0007669"/>
    <property type="project" value="InterPro"/>
</dbReference>
<evidence type="ECO:0000256" key="2">
    <source>
        <dbReference type="SAM" id="SignalP"/>
    </source>
</evidence>
<keyword evidence="1" id="KW-0472">Membrane</keyword>
<evidence type="ECO:0008006" key="5">
    <source>
        <dbReference type="Google" id="ProtNLM"/>
    </source>
</evidence>
<keyword evidence="1" id="KW-0812">Transmembrane</keyword>
<dbReference type="PROSITE" id="PS50007">
    <property type="entry name" value="PIPLC_X_DOMAIN"/>
    <property type="match status" value="1"/>
</dbReference>
<dbReference type="GO" id="GO:0008081">
    <property type="term" value="F:phosphoric diester hydrolase activity"/>
    <property type="evidence" value="ECO:0007669"/>
    <property type="project" value="InterPro"/>
</dbReference>
<dbReference type="EMBL" id="KI669500">
    <property type="protein sequence ID" value="OCF35154.1"/>
    <property type="molecule type" value="Genomic_DNA"/>
</dbReference>
<dbReference type="PANTHER" id="PTHR13593">
    <property type="match status" value="1"/>
</dbReference>
<keyword evidence="4" id="KW-1185">Reference proteome</keyword>
<dbReference type="PANTHER" id="PTHR13593:SF140">
    <property type="entry name" value="PLC-LIKE PHOSPHODIESTERASE"/>
    <property type="match status" value="1"/>
</dbReference>
<name>A0A1B9GVT6_9TREE</name>
<keyword evidence="1" id="KW-1133">Transmembrane helix</keyword>
<reference evidence="4" key="2">
    <citation type="submission" date="2013-12" db="EMBL/GenBank/DDBJ databases">
        <title>Evolution of pathogenesis and genome organization in the Tremellales.</title>
        <authorList>
            <person name="Cuomo C."/>
            <person name="Litvintseva A."/>
            <person name="Heitman J."/>
            <person name="Chen Y."/>
            <person name="Sun S."/>
            <person name="Springer D."/>
            <person name="Dromer F."/>
            <person name="Young S."/>
            <person name="Zeng Q."/>
            <person name="Chapman S."/>
            <person name="Gujja S."/>
            <person name="Saif S."/>
            <person name="Birren B."/>
        </authorList>
    </citation>
    <scope>NUCLEOTIDE SEQUENCE [LARGE SCALE GENOMIC DNA]</scope>
    <source>
        <strain evidence="4">BCC8398</strain>
    </source>
</reference>
<feature type="transmembrane region" description="Helical" evidence="1">
    <location>
        <begin position="355"/>
        <end position="377"/>
    </location>
</feature>
<evidence type="ECO:0000313" key="3">
    <source>
        <dbReference type="EMBL" id="OCF35154.1"/>
    </source>
</evidence>
<reference evidence="3 4" key="1">
    <citation type="submission" date="2013-07" db="EMBL/GenBank/DDBJ databases">
        <title>The Genome Sequence of Cryptococcus heveanensis BCC8398.</title>
        <authorList>
            <consortium name="The Broad Institute Genome Sequencing Platform"/>
            <person name="Cuomo C."/>
            <person name="Litvintseva A."/>
            <person name="Chen Y."/>
            <person name="Heitman J."/>
            <person name="Sun S."/>
            <person name="Springer D."/>
            <person name="Dromer F."/>
            <person name="Young S.K."/>
            <person name="Zeng Q."/>
            <person name="Gargeya S."/>
            <person name="Fitzgerald M."/>
            <person name="Abouelleil A."/>
            <person name="Alvarado L."/>
            <person name="Berlin A.M."/>
            <person name="Chapman S.B."/>
            <person name="Dewar J."/>
            <person name="Goldberg J."/>
            <person name="Griggs A."/>
            <person name="Gujja S."/>
            <person name="Hansen M."/>
            <person name="Howarth C."/>
            <person name="Imamovic A."/>
            <person name="Larimer J."/>
            <person name="McCowan C."/>
            <person name="Murphy C."/>
            <person name="Pearson M."/>
            <person name="Priest M."/>
            <person name="Roberts A."/>
            <person name="Saif S."/>
            <person name="Shea T."/>
            <person name="Sykes S."/>
            <person name="Wortman J."/>
            <person name="Nusbaum C."/>
            <person name="Birren B."/>
        </authorList>
    </citation>
    <scope>NUCLEOTIDE SEQUENCE [LARGE SCALE GENOMIC DNA]</scope>
    <source>
        <strain evidence="3 4">BCC8398</strain>
    </source>
</reference>
<dbReference type="OrthoDB" id="7984201at2759"/>
<dbReference type="InterPro" id="IPR051057">
    <property type="entry name" value="PI-PLC_domain"/>
</dbReference>
<dbReference type="Pfam" id="PF26146">
    <property type="entry name" value="PI-PLC_X"/>
    <property type="match status" value="1"/>
</dbReference>
<organism evidence="3 4">
    <name type="scientific">Kwoniella heveanensis BCC8398</name>
    <dbReference type="NCBI Taxonomy" id="1296120"/>
    <lineage>
        <taxon>Eukaryota</taxon>
        <taxon>Fungi</taxon>
        <taxon>Dikarya</taxon>
        <taxon>Basidiomycota</taxon>
        <taxon>Agaricomycotina</taxon>
        <taxon>Tremellomycetes</taxon>
        <taxon>Tremellales</taxon>
        <taxon>Cryptococcaceae</taxon>
        <taxon>Kwoniella</taxon>
    </lineage>
</organism>
<dbReference type="SUPFAM" id="SSF51695">
    <property type="entry name" value="PLC-like phosphodiesterases"/>
    <property type="match status" value="1"/>
</dbReference>
<dbReference type="InterPro" id="IPR017946">
    <property type="entry name" value="PLC-like_Pdiesterase_TIM-brl"/>
</dbReference>
<sequence length="378" mass="39443">MRSSFASTLLSFFAVSLTVPALVSAADTCNGHSELCDRKYSNVTFIGAHNSYGNGDSIADNQNKDVTAQLDDGVRTLQLQAHNTDAGVHLCHSSCSLLDGGSLEDYLKKVVSWISSNPNDVVTIVLTNPENLAVSTFSPILTSAGIADYMYTPSASSLALSDWPTLGELIDQKKNVVAFLDYQADFSSEPRLIDEFSNMFEDAYDVTDASFSCAVNRTSGDASSQMMLINHFLDTSYAFGGTSFWVPNKDELNTTNAASGDGSIGFHVGNCVSIWGRNPNHILLDYYDTTSNAPFNVAATLNGVSAPTNTVTPGAVASSTGSGSASGTASASGQTAKISSSSLSSAMRRIKLENGLGGAVVAVSVLAGVGMGVGAVLL</sequence>
<feature type="signal peptide" evidence="2">
    <location>
        <begin position="1"/>
        <end position="25"/>
    </location>
</feature>
<accession>A0A1B9GVT6</accession>
<dbReference type="AlphaFoldDB" id="A0A1B9GVT6"/>
<dbReference type="Proteomes" id="UP000092666">
    <property type="component" value="Unassembled WGS sequence"/>
</dbReference>
<dbReference type="STRING" id="1296120.A0A1B9GVT6"/>
<proteinExistence type="predicted"/>
<keyword evidence="2" id="KW-0732">Signal</keyword>